<proteinExistence type="predicted"/>
<name>A0AAV4B149_9GAST</name>
<evidence type="ECO:0000313" key="3">
    <source>
        <dbReference type="Proteomes" id="UP000735302"/>
    </source>
</evidence>
<keyword evidence="3" id="KW-1185">Reference proteome</keyword>
<reference evidence="2 3" key="1">
    <citation type="journal article" date="2021" name="Elife">
        <title>Chloroplast acquisition without the gene transfer in kleptoplastic sea slugs, Plakobranchus ocellatus.</title>
        <authorList>
            <person name="Maeda T."/>
            <person name="Takahashi S."/>
            <person name="Yoshida T."/>
            <person name="Shimamura S."/>
            <person name="Takaki Y."/>
            <person name="Nagai Y."/>
            <person name="Toyoda A."/>
            <person name="Suzuki Y."/>
            <person name="Arimoto A."/>
            <person name="Ishii H."/>
            <person name="Satoh N."/>
            <person name="Nishiyama T."/>
            <person name="Hasebe M."/>
            <person name="Maruyama T."/>
            <person name="Minagawa J."/>
            <person name="Obokata J."/>
            <person name="Shigenobu S."/>
        </authorList>
    </citation>
    <scope>NUCLEOTIDE SEQUENCE [LARGE SCALE GENOMIC DNA]</scope>
</reference>
<evidence type="ECO:0000256" key="1">
    <source>
        <dbReference type="SAM" id="MobiDB-lite"/>
    </source>
</evidence>
<accession>A0AAV4B149</accession>
<gene>
    <name evidence="2" type="ORF">PoB_003931500</name>
</gene>
<evidence type="ECO:0000313" key="2">
    <source>
        <dbReference type="EMBL" id="GFO12810.1"/>
    </source>
</evidence>
<comment type="caution">
    <text evidence="2">The sequence shown here is derived from an EMBL/GenBank/DDBJ whole genome shotgun (WGS) entry which is preliminary data.</text>
</comment>
<dbReference type="Proteomes" id="UP000735302">
    <property type="component" value="Unassembled WGS sequence"/>
</dbReference>
<evidence type="ECO:0008006" key="4">
    <source>
        <dbReference type="Google" id="ProtNLM"/>
    </source>
</evidence>
<organism evidence="2 3">
    <name type="scientific">Plakobranchus ocellatus</name>
    <dbReference type="NCBI Taxonomy" id="259542"/>
    <lineage>
        <taxon>Eukaryota</taxon>
        <taxon>Metazoa</taxon>
        <taxon>Spiralia</taxon>
        <taxon>Lophotrochozoa</taxon>
        <taxon>Mollusca</taxon>
        <taxon>Gastropoda</taxon>
        <taxon>Heterobranchia</taxon>
        <taxon>Euthyneura</taxon>
        <taxon>Panpulmonata</taxon>
        <taxon>Sacoglossa</taxon>
        <taxon>Placobranchoidea</taxon>
        <taxon>Plakobranchidae</taxon>
        <taxon>Plakobranchus</taxon>
    </lineage>
</organism>
<dbReference type="EMBL" id="BLXT01004463">
    <property type="protein sequence ID" value="GFO12810.1"/>
    <property type="molecule type" value="Genomic_DNA"/>
</dbReference>
<feature type="compositionally biased region" description="Basic and acidic residues" evidence="1">
    <location>
        <begin position="71"/>
        <end position="96"/>
    </location>
</feature>
<protein>
    <recommendedName>
        <fullName evidence="4">ShKT domain-containing protein</fullName>
    </recommendedName>
</protein>
<sequence>MCYGYEHYCSEYEDKIQECLPDENPFKWCVRNHNKTDAWPSPQCQMACYSRFNDTNFFETNVQANDDENEEKGRMLRPAAERQVSREKQGEDEGKDGALPLIQEEPGENGDVYFTVQEPRNNIPLLSRMEFQQPS</sequence>
<feature type="region of interest" description="Disordered" evidence="1">
    <location>
        <begin position="62"/>
        <end position="112"/>
    </location>
</feature>
<dbReference type="AlphaFoldDB" id="A0AAV4B149"/>